<dbReference type="GO" id="GO:0006979">
    <property type="term" value="P:response to oxidative stress"/>
    <property type="evidence" value="ECO:0007669"/>
    <property type="project" value="TreeGrafter"/>
</dbReference>
<keyword evidence="6 9" id="KW-0408">Iron</keyword>
<feature type="binding site" description="axial binding residue" evidence="9">
    <location>
        <position position="21"/>
    </location>
    <ligand>
        <name>heme b</name>
        <dbReference type="ChEBI" id="CHEBI:60344"/>
    </ligand>
    <ligandPart>
        <name>Fe</name>
        <dbReference type="ChEBI" id="CHEBI:18248"/>
    </ligandPart>
</feature>
<dbReference type="PANTHER" id="PTHR10720:SF0">
    <property type="entry name" value="HEME OXYGENASE"/>
    <property type="match status" value="1"/>
</dbReference>
<dbReference type="PIRSF" id="PIRSF000343">
    <property type="entry name" value="Haem_Oase"/>
    <property type="match status" value="1"/>
</dbReference>
<dbReference type="GO" id="GO:0042167">
    <property type="term" value="P:heme catabolic process"/>
    <property type="evidence" value="ECO:0007669"/>
    <property type="project" value="TreeGrafter"/>
</dbReference>
<reference evidence="10 11" key="1">
    <citation type="journal article" date="2020" name="Biotechnol. Biofuels">
        <title>New insights from the biogas microbiome by comprehensive genome-resolved metagenomics of nearly 1600 species originating from multiple anaerobic digesters.</title>
        <authorList>
            <person name="Campanaro S."/>
            <person name="Treu L."/>
            <person name="Rodriguez-R L.M."/>
            <person name="Kovalovszki A."/>
            <person name="Ziels R.M."/>
            <person name="Maus I."/>
            <person name="Zhu X."/>
            <person name="Kougias P.G."/>
            <person name="Basile A."/>
            <person name="Luo G."/>
            <person name="Schluter A."/>
            <person name="Konstantinidis K.T."/>
            <person name="Angelidaki I."/>
        </authorList>
    </citation>
    <scope>NUCLEOTIDE SEQUENCE [LARGE SCALE GENOMIC DNA]</scope>
    <source>
        <strain evidence="10">AS06rmzACSIP_235</strain>
    </source>
</reference>
<dbReference type="GO" id="GO:0020037">
    <property type="term" value="F:heme binding"/>
    <property type="evidence" value="ECO:0007669"/>
    <property type="project" value="TreeGrafter"/>
</dbReference>
<dbReference type="EMBL" id="JAAYYP010000478">
    <property type="protein sequence ID" value="NLF92233.1"/>
    <property type="molecule type" value="Genomic_DNA"/>
</dbReference>
<evidence type="ECO:0000256" key="8">
    <source>
        <dbReference type="PIRSR" id="PIRSR000343-1"/>
    </source>
</evidence>
<protein>
    <recommendedName>
        <fullName evidence="2">heme oxygenase (biliverdin-producing)</fullName>
        <ecNumber evidence="2">1.14.14.18</ecNumber>
    </recommendedName>
</protein>
<dbReference type="EC" id="1.14.14.18" evidence="2"/>
<evidence type="ECO:0000256" key="7">
    <source>
        <dbReference type="ARBA" id="ARBA00048328"/>
    </source>
</evidence>
<evidence type="ECO:0000256" key="6">
    <source>
        <dbReference type="ARBA" id="ARBA00023004"/>
    </source>
</evidence>
<dbReference type="PROSITE" id="PS00593">
    <property type="entry name" value="HEME_OXYGENASE"/>
    <property type="match status" value="1"/>
</dbReference>
<keyword evidence="5" id="KW-0560">Oxidoreductase</keyword>
<dbReference type="PRINTS" id="PR00088">
    <property type="entry name" value="HAEMOXYGNASE"/>
</dbReference>
<proteinExistence type="inferred from homology"/>
<dbReference type="AlphaFoldDB" id="A0A847HEP1"/>
<evidence type="ECO:0000256" key="9">
    <source>
        <dbReference type="PIRSR" id="PIRSR000343-2"/>
    </source>
</evidence>
<dbReference type="InterPro" id="IPR016053">
    <property type="entry name" value="Haem_Oase-like"/>
</dbReference>
<dbReference type="CDD" id="cd19165">
    <property type="entry name" value="HemeO"/>
    <property type="match status" value="1"/>
</dbReference>
<evidence type="ECO:0000313" key="10">
    <source>
        <dbReference type="EMBL" id="NLF92233.1"/>
    </source>
</evidence>
<evidence type="ECO:0000256" key="3">
    <source>
        <dbReference type="ARBA" id="ARBA00022617"/>
    </source>
</evidence>
<dbReference type="InterPro" id="IPR002051">
    <property type="entry name" value="Haem_Oase"/>
</dbReference>
<evidence type="ECO:0000256" key="4">
    <source>
        <dbReference type="ARBA" id="ARBA00022723"/>
    </source>
</evidence>
<keyword evidence="3 8" id="KW-0349">Heme</keyword>
<feature type="binding site" evidence="8">
    <location>
        <position position="130"/>
    </location>
    <ligand>
        <name>heme b</name>
        <dbReference type="ChEBI" id="CHEBI:60344"/>
    </ligand>
</feature>
<dbReference type="InterPro" id="IPR016084">
    <property type="entry name" value="Haem_Oase-like_multi-hlx"/>
</dbReference>
<keyword evidence="4 9" id="KW-0479">Metal-binding</keyword>
<evidence type="ECO:0000313" key="11">
    <source>
        <dbReference type="Proteomes" id="UP000523614"/>
    </source>
</evidence>
<evidence type="ECO:0000256" key="5">
    <source>
        <dbReference type="ARBA" id="ARBA00023002"/>
    </source>
</evidence>
<dbReference type="Pfam" id="PF01126">
    <property type="entry name" value="Heme_oxygenase"/>
    <property type="match status" value="1"/>
</dbReference>
<comment type="catalytic activity">
    <reaction evidence="7">
        <text>heme b + 3 reduced [NADPH--hemoprotein reductase] + 3 O2 = biliverdin IXalpha + CO + Fe(2+) + 3 oxidized [NADPH--hemoprotein reductase] + 3 H2O + H(+)</text>
        <dbReference type="Rhea" id="RHEA:21764"/>
        <dbReference type="Rhea" id="RHEA-COMP:11964"/>
        <dbReference type="Rhea" id="RHEA-COMP:11965"/>
        <dbReference type="ChEBI" id="CHEBI:15377"/>
        <dbReference type="ChEBI" id="CHEBI:15378"/>
        <dbReference type="ChEBI" id="CHEBI:15379"/>
        <dbReference type="ChEBI" id="CHEBI:17245"/>
        <dbReference type="ChEBI" id="CHEBI:29033"/>
        <dbReference type="ChEBI" id="CHEBI:57618"/>
        <dbReference type="ChEBI" id="CHEBI:57991"/>
        <dbReference type="ChEBI" id="CHEBI:58210"/>
        <dbReference type="ChEBI" id="CHEBI:60344"/>
        <dbReference type="EC" id="1.14.14.18"/>
    </reaction>
</comment>
<dbReference type="Proteomes" id="UP000523614">
    <property type="component" value="Unassembled WGS sequence"/>
</dbReference>
<comment type="similarity">
    <text evidence="1">Belongs to the heme oxygenase family.</text>
</comment>
<dbReference type="GO" id="GO:0004392">
    <property type="term" value="F:heme oxygenase (decyclizing) activity"/>
    <property type="evidence" value="ECO:0007669"/>
    <property type="project" value="UniProtKB-EC"/>
</dbReference>
<comment type="caution">
    <text evidence="10">The sequence shown here is derived from an EMBL/GenBank/DDBJ whole genome shotgun (WGS) entry which is preliminary data.</text>
</comment>
<accession>A0A847HEP1</accession>
<dbReference type="GO" id="GO:0006788">
    <property type="term" value="P:heme oxidation"/>
    <property type="evidence" value="ECO:0007669"/>
    <property type="project" value="InterPro"/>
</dbReference>
<sequence length="222" mass="24076">MLAAPARPLSLVLRECTAAAHGDVEKSPFLSRLVSGALNRAAVADYAAQLWFVYSALEVAVREHSADPRLAVVADPRLERVGALERDLADLIGPQWRSCILPGPGAAAYVDRLAGLAEVGDVTGLIAHHYVRYLGDLSGGQLLARVLRERYRVGAAGLHFYDFREAGDPGICRAEYRRQLDSLALGEVDVSWLASSANEAFALNRGVCRDLAERHCTLSDRI</sequence>
<dbReference type="InterPro" id="IPR018207">
    <property type="entry name" value="Haem_oxygenase_CS"/>
</dbReference>
<feature type="binding site" evidence="8">
    <location>
        <position position="177"/>
    </location>
    <ligand>
        <name>heme b</name>
        <dbReference type="ChEBI" id="CHEBI:60344"/>
    </ligand>
</feature>
<dbReference type="GO" id="GO:0046872">
    <property type="term" value="F:metal ion binding"/>
    <property type="evidence" value="ECO:0007669"/>
    <property type="project" value="UniProtKB-KW"/>
</dbReference>
<dbReference type="PANTHER" id="PTHR10720">
    <property type="entry name" value="HEME OXYGENASE"/>
    <property type="match status" value="1"/>
</dbReference>
<dbReference type="SUPFAM" id="SSF48613">
    <property type="entry name" value="Heme oxygenase-like"/>
    <property type="match status" value="1"/>
</dbReference>
<dbReference type="Gene3D" id="1.20.910.10">
    <property type="entry name" value="Heme oxygenase-like"/>
    <property type="match status" value="1"/>
</dbReference>
<evidence type="ECO:0000256" key="1">
    <source>
        <dbReference type="ARBA" id="ARBA00006134"/>
    </source>
</evidence>
<organism evidence="10 11">
    <name type="scientific">Corynebacterium marinum</name>
    <dbReference type="NCBI Taxonomy" id="349751"/>
    <lineage>
        <taxon>Bacteria</taxon>
        <taxon>Bacillati</taxon>
        <taxon>Actinomycetota</taxon>
        <taxon>Actinomycetes</taxon>
        <taxon>Mycobacteriales</taxon>
        <taxon>Corynebacteriaceae</taxon>
        <taxon>Corynebacterium</taxon>
    </lineage>
</organism>
<evidence type="ECO:0000256" key="2">
    <source>
        <dbReference type="ARBA" id="ARBA00012360"/>
    </source>
</evidence>
<feature type="binding site" evidence="8">
    <location>
        <position position="14"/>
    </location>
    <ligand>
        <name>heme b</name>
        <dbReference type="ChEBI" id="CHEBI:60344"/>
    </ligand>
</feature>
<name>A0A847HEP1_9CORY</name>
<gene>
    <name evidence="10" type="ORF">GX570_12965</name>
</gene>